<organism evidence="1 2">
    <name type="scientific">Actinotignum urinale</name>
    <dbReference type="NCBI Taxonomy" id="190146"/>
    <lineage>
        <taxon>Bacteria</taxon>
        <taxon>Bacillati</taxon>
        <taxon>Actinomycetota</taxon>
        <taxon>Actinomycetes</taxon>
        <taxon>Actinomycetales</taxon>
        <taxon>Actinomycetaceae</taxon>
        <taxon>Actinotignum</taxon>
    </lineage>
</organism>
<reference evidence="1 2" key="1">
    <citation type="submission" date="2023-10" db="EMBL/GenBank/DDBJ databases">
        <title>Whole Genome based description of the genera Actinobaculum and Actinotignum reveals a complex phylogenetic relationship within the species included in the genus Actinotignum.</title>
        <authorList>
            <person name="Jensen C.S."/>
            <person name="Dargis R."/>
            <person name="Kemp M."/>
            <person name="Christensen J.J."/>
        </authorList>
    </citation>
    <scope>NUCLEOTIDE SEQUENCE [LARGE SCALE GENOMIC DNA]</scope>
    <source>
        <strain evidence="1 2">SLA_B974</strain>
    </source>
</reference>
<sequence>GFTGVMVQVPAGAALTFDNYDGGTFHLLSRGEWVPGGGTLLDGRGSLTINGGEFSGVRGAKQTYQGAITVSGKNASFTLNGGKVTDNHRE</sequence>
<protein>
    <recommendedName>
        <fullName evidence="3">Autotransporter outer membrane beta-barrel domain-containing protein</fullName>
    </recommendedName>
</protein>
<evidence type="ECO:0000313" key="2">
    <source>
        <dbReference type="Proteomes" id="UP001275049"/>
    </source>
</evidence>
<accession>A0ABU5GAY8</accession>
<gene>
    <name evidence="1" type="ORF">R6G86_09085</name>
</gene>
<name>A0ABU5GAY8_9ACTO</name>
<evidence type="ECO:0008006" key="3">
    <source>
        <dbReference type="Google" id="ProtNLM"/>
    </source>
</evidence>
<feature type="non-terminal residue" evidence="1">
    <location>
        <position position="90"/>
    </location>
</feature>
<comment type="caution">
    <text evidence="1">The sequence shown here is derived from an EMBL/GenBank/DDBJ whole genome shotgun (WGS) entry which is preliminary data.</text>
</comment>
<dbReference type="Proteomes" id="UP001275049">
    <property type="component" value="Unassembled WGS sequence"/>
</dbReference>
<dbReference type="EMBL" id="JAWNGA010000053">
    <property type="protein sequence ID" value="MDY5133872.1"/>
    <property type="molecule type" value="Genomic_DNA"/>
</dbReference>
<proteinExistence type="predicted"/>
<evidence type="ECO:0000313" key="1">
    <source>
        <dbReference type="EMBL" id="MDY5133872.1"/>
    </source>
</evidence>
<dbReference type="RefSeq" id="WP_320755644.1">
    <property type="nucleotide sequence ID" value="NZ_JAWNGA010000053.1"/>
</dbReference>
<keyword evidence="2" id="KW-1185">Reference proteome</keyword>
<feature type="non-terminal residue" evidence="1">
    <location>
        <position position="1"/>
    </location>
</feature>